<name>A0A833URJ3_BURL3</name>
<accession>A0A833URJ3</accession>
<dbReference type="Proteomes" id="UP000467522">
    <property type="component" value="Unassembled WGS sequence"/>
</dbReference>
<protein>
    <submittedName>
        <fullName evidence="1">Uncharacterized protein</fullName>
    </submittedName>
</protein>
<gene>
    <name evidence="1" type="ORF">GAK33_01180</name>
</gene>
<dbReference type="AlphaFoldDB" id="A0A833URJ3"/>
<sequence length="34" mass="4101">MPTIQFQLPDIFIHFPDCEKNTHLNIHAEYYLNP</sequence>
<proteinExistence type="predicted"/>
<reference evidence="2" key="1">
    <citation type="journal article" date="2020" name="MBio">
        <title>Horizontal gene transfer to a defensive symbiont with a reduced genome amongst a multipartite beetle microbiome.</title>
        <authorList>
            <person name="Waterworth S.C."/>
            <person name="Florez L.V."/>
            <person name="Rees E.R."/>
            <person name="Hertweck C."/>
            <person name="Kaltenpoth M."/>
            <person name="Kwan J.C."/>
        </authorList>
    </citation>
    <scope>NUCLEOTIDE SEQUENCE [LARGE SCALE GENOMIC DNA]</scope>
</reference>
<evidence type="ECO:0000313" key="2">
    <source>
        <dbReference type="Proteomes" id="UP000467522"/>
    </source>
</evidence>
<organism evidence="1 2">
    <name type="scientific">Burkholderia lata (strain ATCC 17760 / DSM 23089 / LMG 22485 / NCIMB 9086 / R18194 / 383)</name>
    <dbReference type="NCBI Taxonomy" id="482957"/>
    <lineage>
        <taxon>Bacteria</taxon>
        <taxon>Pseudomonadati</taxon>
        <taxon>Pseudomonadota</taxon>
        <taxon>Betaproteobacteria</taxon>
        <taxon>Burkholderiales</taxon>
        <taxon>Burkholderiaceae</taxon>
        <taxon>Burkholderia</taxon>
        <taxon>Burkholderia cepacia complex</taxon>
    </lineage>
</organism>
<evidence type="ECO:0000313" key="1">
    <source>
        <dbReference type="EMBL" id="KAF1040180.1"/>
    </source>
</evidence>
<dbReference type="EMBL" id="WNDV01000002">
    <property type="protein sequence ID" value="KAF1040180.1"/>
    <property type="molecule type" value="Genomic_DNA"/>
</dbReference>
<comment type="caution">
    <text evidence="1">The sequence shown here is derived from an EMBL/GenBank/DDBJ whole genome shotgun (WGS) entry which is preliminary data.</text>
</comment>